<sequence length="50" mass="5750">MVLTYQNSTELCEIRWALIIDKSSFKTHNNGSKGIHKDIEIKSQSKLLET</sequence>
<gene>
    <name evidence="1" type="ORF">C1H46_000510</name>
</gene>
<proteinExistence type="predicted"/>
<evidence type="ECO:0000313" key="2">
    <source>
        <dbReference type="Proteomes" id="UP000315295"/>
    </source>
</evidence>
<keyword evidence="2" id="KW-1185">Reference proteome</keyword>
<dbReference type="AlphaFoldDB" id="A0A540NSA5"/>
<name>A0A540NSA5_MALBA</name>
<comment type="caution">
    <text evidence="1">The sequence shown here is derived from an EMBL/GenBank/DDBJ whole genome shotgun (WGS) entry which is preliminary data.</text>
</comment>
<evidence type="ECO:0000313" key="1">
    <source>
        <dbReference type="EMBL" id="TQE13879.1"/>
    </source>
</evidence>
<organism evidence="1 2">
    <name type="scientific">Malus baccata</name>
    <name type="common">Siberian crab apple</name>
    <name type="synonym">Pyrus baccata</name>
    <dbReference type="NCBI Taxonomy" id="106549"/>
    <lineage>
        <taxon>Eukaryota</taxon>
        <taxon>Viridiplantae</taxon>
        <taxon>Streptophyta</taxon>
        <taxon>Embryophyta</taxon>
        <taxon>Tracheophyta</taxon>
        <taxon>Spermatophyta</taxon>
        <taxon>Magnoliopsida</taxon>
        <taxon>eudicotyledons</taxon>
        <taxon>Gunneridae</taxon>
        <taxon>Pentapetalae</taxon>
        <taxon>rosids</taxon>
        <taxon>fabids</taxon>
        <taxon>Rosales</taxon>
        <taxon>Rosaceae</taxon>
        <taxon>Amygdaloideae</taxon>
        <taxon>Maleae</taxon>
        <taxon>Malus</taxon>
    </lineage>
</organism>
<dbReference type="EMBL" id="VIEB01000008">
    <property type="protein sequence ID" value="TQE13879.1"/>
    <property type="molecule type" value="Genomic_DNA"/>
</dbReference>
<reference evidence="1 2" key="1">
    <citation type="journal article" date="2019" name="G3 (Bethesda)">
        <title>Sequencing of a Wild Apple (Malus baccata) Genome Unravels the Differences Between Cultivated and Wild Apple Species Regarding Disease Resistance and Cold Tolerance.</title>
        <authorList>
            <person name="Chen X."/>
        </authorList>
    </citation>
    <scope>NUCLEOTIDE SEQUENCE [LARGE SCALE GENOMIC DNA]</scope>
    <source>
        <strain evidence="2">cv. Shandingzi</strain>
        <tissue evidence="1">Leaves</tissue>
    </source>
</reference>
<accession>A0A540NSA5</accession>
<protein>
    <submittedName>
        <fullName evidence="1">Uncharacterized protein</fullName>
    </submittedName>
</protein>
<dbReference type="Proteomes" id="UP000315295">
    <property type="component" value="Unassembled WGS sequence"/>
</dbReference>